<evidence type="ECO:0000313" key="4">
    <source>
        <dbReference type="Proteomes" id="UP001176940"/>
    </source>
</evidence>
<name>A0ABN9LPU8_9NEOB</name>
<gene>
    <name evidence="3" type="ORF">RIMI_LOCUS11662709</name>
</gene>
<dbReference type="Proteomes" id="UP001176940">
    <property type="component" value="Unassembled WGS sequence"/>
</dbReference>
<organism evidence="3 4">
    <name type="scientific">Ranitomeya imitator</name>
    <name type="common">mimic poison frog</name>
    <dbReference type="NCBI Taxonomy" id="111125"/>
    <lineage>
        <taxon>Eukaryota</taxon>
        <taxon>Metazoa</taxon>
        <taxon>Chordata</taxon>
        <taxon>Craniata</taxon>
        <taxon>Vertebrata</taxon>
        <taxon>Euteleostomi</taxon>
        <taxon>Amphibia</taxon>
        <taxon>Batrachia</taxon>
        <taxon>Anura</taxon>
        <taxon>Neobatrachia</taxon>
        <taxon>Hyloidea</taxon>
        <taxon>Dendrobatidae</taxon>
        <taxon>Dendrobatinae</taxon>
        <taxon>Ranitomeya</taxon>
    </lineage>
</organism>
<accession>A0ABN9LPU8</accession>
<sequence>MLEAMGRRWCCGTSVVSVKYYMKTLEGDKLGKGPEEVKLQNASKQIVETVILQAVQQISEEDNKKENNQDRSVGQTLTTRRVHHEKK</sequence>
<feature type="compositionally biased region" description="Polar residues" evidence="1">
    <location>
        <begin position="70"/>
        <end position="79"/>
    </location>
</feature>
<keyword evidence="4" id="KW-1185">Reference proteome</keyword>
<reference evidence="3" key="1">
    <citation type="submission" date="2023-07" db="EMBL/GenBank/DDBJ databases">
        <authorList>
            <person name="Stuckert A."/>
        </authorList>
    </citation>
    <scope>NUCLEOTIDE SEQUENCE</scope>
</reference>
<feature type="region of interest" description="Disordered" evidence="1">
    <location>
        <begin position="59"/>
        <end position="87"/>
    </location>
</feature>
<evidence type="ECO:0000256" key="1">
    <source>
        <dbReference type="SAM" id="MobiDB-lite"/>
    </source>
</evidence>
<dbReference type="EMBL" id="CAUEEQ010026663">
    <property type="protein sequence ID" value="CAJ0947398.1"/>
    <property type="molecule type" value="Genomic_DNA"/>
</dbReference>
<dbReference type="Pfam" id="PF10470">
    <property type="entry name" value="AKAP7_RIRII_bdg"/>
    <property type="match status" value="1"/>
</dbReference>
<feature type="domain" description="A-kinase anchor protein 7 RI-RII subunit-binding" evidence="2">
    <location>
        <begin position="34"/>
        <end position="70"/>
    </location>
</feature>
<protein>
    <recommendedName>
        <fullName evidence="2">A-kinase anchor protein 7 RI-RII subunit-binding domain-containing protein</fullName>
    </recommendedName>
</protein>
<comment type="caution">
    <text evidence="3">The sequence shown here is derived from an EMBL/GenBank/DDBJ whole genome shotgun (WGS) entry which is preliminary data.</text>
</comment>
<dbReference type="InterPro" id="IPR019511">
    <property type="entry name" value="AKAP7_RI-RII-bd_dom"/>
</dbReference>
<evidence type="ECO:0000313" key="3">
    <source>
        <dbReference type="EMBL" id="CAJ0947398.1"/>
    </source>
</evidence>
<proteinExistence type="predicted"/>
<evidence type="ECO:0000259" key="2">
    <source>
        <dbReference type="Pfam" id="PF10470"/>
    </source>
</evidence>